<name>A0A7J6LMR9_PERCH</name>
<evidence type="ECO:0000256" key="1">
    <source>
        <dbReference type="SAM" id="MobiDB-lite"/>
    </source>
</evidence>
<gene>
    <name evidence="2" type="ORF">FOL47_007081</name>
</gene>
<proteinExistence type="predicted"/>
<evidence type="ECO:0000313" key="2">
    <source>
        <dbReference type="EMBL" id="KAF4660592.1"/>
    </source>
</evidence>
<feature type="region of interest" description="Disordered" evidence="1">
    <location>
        <begin position="50"/>
        <end position="78"/>
    </location>
</feature>
<accession>A0A7J6LMR9</accession>
<sequence length="263" mass="29727">MAKMKKKKKKKTPNLLSCINGVFGNCLPFKKDEPAVSYKRFDDFYEEPIDRSRKDSGYDSPGTPTSPDGIQTFPGHWDIPDIKRYDRGVKGSREPHRERLIPGIVNYGHGDEEFAEVFGKELNARDKPEPVKSEARHPIMRGYSSSDGLPPSLPRLNFVDNHFAPVPKTELVTTDVGGGWSNVEEVIVPTSKGRGKNRPEFPTKNRAYGDIGPSSLARKFRRLTSRSTRKMQPKHDDVFDVIESSIEFSSRYSFVIEGVHIKC</sequence>
<evidence type="ECO:0000313" key="3">
    <source>
        <dbReference type="Proteomes" id="UP000591131"/>
    </source>
</evidence>
<comment type="caution">
    <text evidence="2">The sequence shown here is derived from an EMBL/GenBank/DDBJ whole genome shotgun (WGS) entry which is preliminary data.</text>
</comment>
<protein>
    <submittedName>
        <fullName evidence="2">Uncharacterized protein</fullName>
    </submittedName>
</protein>
<organism evidence="2 3">
    <name type="scientific">Perkinsus chesapeaki</name>
    <name type="common">Clam parasite</name>
    <name type="synonym">Perkinsus andrewsi</name>
    <dbReference type="NCBI Taxonomy" id="330153"/>
    <lineage>
        <taxon>Eukaryota</taxon>
        <taxon>Sar</taxon>
        <taxon>Alveolata</taxon>
        <taxon>Perkinsozoa</taxon>
        <taxon>Perkinsea</taxon>
        <taxon>Perkinsida</taxon>
        <taxon>Perkinsidae</taxon>
        <taxon>Perkinsus</taxon>
    </lineage>
</organism>
<dbReference type="EMBL" id="JAAPAO010000407">
    <property type="protein sequence ID" value="KAF4660592.1"/>
    <property type="molecule type" value="Genomic_DNA"/>
</dbReference>
<reference evidence="2 3" key="1">
    <citation type="submission" date="2020-04" db="EMBL/GenBank/DDBJ databases">
        <title>Perkinsus chesapeaki whole genome sequence.</title>
        <authorList>
            <person name="Bogema D.R."/>
        </authorList>
    </citation>
    <scope>NUCLEOTIDE SEQUENCE [LARGE SCALE GENOMIC DNA]</scope>
    <source>
        <strain evidence="2">ATCC PRA-425</strain>
    </source>
</reference>
<dbReference type="AlphaFoldDB" id="A0A7J6LMR9"/>
<keyword evidence="3" id="KW-1185">Reference proteome</keyword>
<dbReference type="Proteomes" id="UP000591131">
    <property type="component" value="Unassembled WGS sequence"/>
</dbReference>